<dbReference type="AlphaFoldDB" id="A0A8D8AK79"/>
<protein>
    <submittedName>
        <fullName evidence="1">(northern house mosquito) hypothetical protein</fullName>
    </submittedName>
</protein>
<sequence>MLAHIDVRGDGFGELHLQHPHPVRNAGEEVSPNLVPDGENFPVLLHGFGDLNVWQVQWKIMDPDVDGVVVNVDRDPYRGVRLEGVFKMVLARDLDGGCWVHHLDQHAVADVMQLDASKVRGDYPQTFLHKPLNDFQLRAFREDTKVHNEWVFADSTHFTESATTRVLFSEQ</sequence>
<reference evidence="1" key="1">
    <citation type="submission" date="2021-05" db="EMBL/GenBank/DDBJ databases">
        <authorList>
            <person name="Alioto T."/>
            <person name="Alioto T."/>
            <person name="Gomez Garrido J."/>
        </authorList>
    </citation>
    <scope>NUCLEOTIDE SEQUENCE</scope>
</reference>
<organism evidence="1">
    <name type="scientific">Culex pipiens</name>
    <name type="common">House mosquito</name>
    <dbReference type="NCBI Taxonomy" id="7175"/>
    <lineage>
        <taxon>Eukaryota</taxon>
        <taxon>Metazoa</taxon>
        <taxon>Ecdysozoa</taxon>
        <taxon>Arthropoda</taxon>
        <taxon>Hexapoda</taxon>
        <taxon>Insecta</taxon>
        <taxon>Pterygota</taxon>
        <taxon>Neoptera</taxon>
        <taxon>Endopterygota</taxon>
        <taxon>Diptera</taxon>
        <taxon>Nematocera</taxon>
        <taxon>Culicoidea</taxon>
        <taxon>Culicidae</taxon>
        <taxon>Culicinae</taxon>
        <taxon>Culicini</taxon>
        <taxon>Culex</taxon>
        <taxon>Culex</taxon>
    </lineage>
</organism>
<evidence type="ECO:0000313" key="1">
    <source>
        <dbReference type="EMBL" id="CAG6458798.1"/>
    </source>
</evidence>
<name>A0A8D8AK79_CULPI</name>
<accession>A0A8D8AK79</accession>
<dbReference type="EMBL" id="HBUE01036134">
    <property type="protein sequence ID" value="CAG6458798.1"/>
    <property type="molecule type" value="Transcribed_RNA"/>
</dbReference>
<proteinExistence type="predicted"/>